<proteinExistence type="predicted"/>
<evidence type="ECO:0000313" key="1">
    <source>
        <dbReference type="EMBL" id="KAK7053671.1"/>
    </source>
</evidence>
<dbReference type="EMBL" id="JAWWNJ010000006">
    <property type="protein sequence ID" value="KAK7053671.1"/>
    <property type="molecule type" value="Genomic_DNA"/>
</dbReference>
<protein>
    <submittedName>
        <fullName evidence="1">Uncharacterized protein</fullName>
    </submittedName>
</protein>
<reference evidence="1 2" key="1">
    <citation type="journal article" date="2024" name="J Genomics">
        <title>Draft genome sequencing and assembly of Favolaschia claudopus CIRM-BRFM 2984 isolated from oak limbs.</title>
        <authorList>
            <person name="Navarro D."/>
            <person name="Drula E."/>
            <person name="Chaduli D."/>
            <person name="Cazenave R."/>
            <person name="Ahrendt S."/>
            <person name="Wang J."/>
            <person name="Lipzen A."/>
            <person name="Daum C."/>
            <person name="Barry K."/>
            <person name="Grigoriev I.V."/>
            <person name="Favel A."/>
            <person name="Rosso M.N."/>
            <person name="Martin F."/>
        </authorList>
    </citation>
    <scope>NUCLEOTIDE SEQUENCE [LARGE SCALE GENOMIC DNA]</scope>
    <source>
        <strain evidence="1 2">CIRM-BRFM 2984</strain>
    </source>
</reference>
<organism evidence="1 2">
    <name type="scientific">Favolaschia claudopus</name>
    <dbReference type="NCBI Taxonomy" id="2862362"/>
    <lineage>
        <taxon>Eukaryota</taxon>
        <taxon>Fungi</taxon>
        <taxon>Dikarya</taxon>
        <taxon>Basidiomycota</taxon>
        <taxon>Agaricomycotina</taxon>
        <taxon>Agaricomycetes</taxon>
        <taxon>Agaricomycetidae</taxon>
        <taxon>Agaricales</taxon>
        <taxon>Marasmiineae</taxon>
        <taxon>Mycenaceae</taxon>
        <taxon>Favolaschia</taxon>
    </lineage>
</organism>
<gene>
    <name evidence="1" type="ORF">R3P38DRAFT_2761427</name>
</gene>
<sequence>MSDPDGFDKFNPIKYRRILRVLIEITEDELIKNEKERDPVILEEKRAAQQARMQRLNAYITSLSSVCKEIRHFTYESPSDLRIDPYLPETITEILTSSLTNYSSGLAFDDIRDKLSDRHVSRLLRDKPPSFEAFNEVRLDLLGLCYSARRCAQRAQNHLSRNTSGVNAFHRGVKHRNEALRRYRDSVIATLALDSFFRAYQNSAHPQSKLGDEKDSDPTALVGNTCREVILADSRLSFSPCDGYACEKYWANLDPTVPSFFQQMGASTRHDMLAGNDWNARKLSKVSLLMEQIQRRNNYLWRPLHSITATLALDQLLGGKVCPKARNLSSRRFLAYQHSPASESEIGDEKGSGHVGFVENTCREVVVYADSRTYHT</sequence>
<name>A0AAW0DLQ0_9AGAR</name>
<keyword evidence="2" id="KW-1185">Reference proteome</keyword>
<dbReference type="AlphaFoldDB" id="A0AAW0DLQ0"/>
<dbReference type="Proteomes" id="UP001362999">
    <property type="component" value="Unassembled WGS sequence"/>
</dbReference>
<accession>A0AAW0DLQ0</accession>
<evidence type="ECO:0000313" key="2">
    <source>
        <dbReference type="Proteomes" id="UP001362999"/>
    </source>
</evidence>
<comment type="caution">
    <text evidence="1">The sequence shown here is derived from an EMBL/GenBank/DDBJ whole genome shotgun (WGS) entry which is preliminary data.</text>
</comment>